<sequence length="203" mass="22207">MLKSKENAAEECLVSAAERLCINECNVKKNLGEESTVYVNEGIEVESIEEYAVSGAETESFKSATQELCNVKKNLGEESTVYVNEGIEVESIEEYAVSGAETESFKSATQELDYNADSFVTAGDAEGNSCTSSMRRDNDGWSQYDHNTNLADIGKPRFICAASSATLPVTSLEFRGDHSSEFITAWSSGKQLCDLHSRFTSRT</sequence>
<keyword evidence="2" id="KW-1185">Reference proteome</keyword>
<name>A0A2Z7C9K9_9LAMI</name>
<protein>
    <submittedName>
        <fullName evidence="1">Uncharacterized protein</fullName>
    </submittedName>
</protein>
<organism evidence="1 2">
    <name type="scientific">Dorcoceras hygrometricum</name>
    <dbReference type="NCBI Taxonomy" id="472368"/>
    <lineage>
        <taxon>Eukaryota</taxon>
        <taxon>Viridiplantae</taxon>
        <taxon>Streptophyta</taxon>
        <taxon>Embryophyta</taxon>
        <taxon>Tracheophyta</taxon>
        <taxon>Spermatophyta</taxon>
        <taxon>Magnoliopsida</taxon>
        <taxon>eudicotyledons</taxon>
        <taxon>Gunneridae</taxon>
        <taxon>Pentapetalae</taxon>
        <taxon>asterids</taxon>
        <taxon>lamiids</taxon>
        <taxon>Lamiales</taxon>
        <taxon>Gesneriaceae</taxon>
        <taxon>Didymocarpoideae</taxon>
        <taxon>Trichosporeae</taxon>
        <taxon>Loxocarpinae</taxon>
        <taxon>Dorcoceras</taxon>
    </lineage>
</organism>
<dbReference type="OrthoDB" id="10250354at2759"/>
<evidence type="ECO:0000313" key="1">
    <source>
        <dbReference type="EMBL" id="KZV43287.1"/>
    </source>
</evidence>
<gene>
    <name evidence="1" type="ORF">F511_26866</name>
</gene>
<dbReference type="AlphaFoldDB" id="A0A2Z7C9K9"/>
<dbReference type="EMBL" id="KQ998142">
    <property type="protein sequence ID" value="KZV43287.1"/>
    <property type="molecule type" value="Genomic_DNA"/>
</dbReference>
<accession>A0A2Z7C9K9</accession>
<reference evidence="1 2" key="1">
    <citation type="journal article" date="2015" name="Proc. Natl. Acad. Sci. U.S.A.">
        <title>The resurrection genome of Boea hygrometrica: A blueprint for survival of dehydration.</title>
        <authorList>
            <person name="Xiao L."/>
            <person name="Yang G."/>
            <person name="Zhang L."/>
            <person name="Yang X."/>
            <person name="Zhao S."/>
            <person name="Ji Z."/>
            <person name="Zhou Q."/>
            <person name="Hu M."/>
            <person name="Wang Y."/>
            <person name="Chen M."/>
            <person name="Xu Y."/>
            <person name="Jin H."/>
            <person name="Xiao X."/>
            <person name="Hu G."/>
            <person name="Bao F."/>
            <person name="Hu Y."/>
            <person name="Wan P."/>
            <person name="Li L."/>
            <person name="Deng X."/>
            <person name="Kuang T."/>
            <person name="Xiang C."/>
            <person name="Zhu J.K."/>
            <person name="Oliver M.J."/>
            <person name="He Y."/>
        </authorList>
    </citation>
    <scope>NUCLEOTIDE SEQUENCE [LARGE SCALE GENOMIC DNA]</scope>
    <source>
        <strain evidence="2">cv. XS01</strain>
    </source>
</reference>
<proteinExistence type="predicted"/>
<dbReference type="Proteomes" id="UP000250235">
    <property type="component" value="Unassembled WGS sequence"/>
</dbReference>
<evidence type="ECO:0000313" key="2">
    <source>
        <dbReference type="Proteomes" id="UP000250235"/>
    </source>
</evidence>